<feature type="compositionally biased region" description="Low complexity" evidence="1">
    <location>
        <begin position="322"/>
        <end position="331"/>
    </location>
</feature>
<evidence type="ECO:0000313" key="3">
    <source>
        <dbReference type="Proteomes" id="UP001500994"/>
    </source>
</evidence>
<feature type="region of interest" description="Disordered" evidence="1">
    <location>
        <begin position="305"/>
        <end position="331"/>
    </location>
</feature>
<dbReference type="EMBL" id="BAAARK010000023">
    <property type="protein sequence ID" value="GAA2678577.1"/>
    <property type="molecule type" value="Genomic_DNA"/>
</dbReference>
<evidence type="ECO:0000256" key="1">
    <source>
        <dbReference type="SAM" id="MobiDB-lite"/>
    </source>
</evidence>
<name>A0ABP6EWS6_9ACTN</name>
<protein>
    <submittedName>
        <fullName evidence="2">Uncharacterized protein</fullName>
    </submittedName>
</protein>
<accession>A0ABP6EWS6</accession>
<gene>
    <name evidence="2" type="ORF">GCM10009864_58170</name>
</gene>
<dbReference type="Proteomes" id="UP001500994">
    <property type="component" value="Unassembled WGS sequence"/>
</dbReference>
<dbReference type="SUPFAM" id="SSF51735">
    <property type="entry name" value="NAD(P)-binding Rossmann-fold domains"/>
    <property type="match status" value="1"/>
</dbReference>
<evidence type="ECO:0000313" key="2">
    <source>
        <dbReference type="EMBL" id="GAA2678577.1"/>
    </source>
</evidence>
<reference evidence="3" key="1">
    <citation type="journal article" date="2019" name="Int. J. Syst. Evol. Microbiol.">
        <title>The Global Catalogue of Microorganisms (GCM) 10K type strain sequencing project: providing services to taxonomists for standard genome sequencing and annotation.</title>
        <authorList>
            <consortium name="The Broad Institute Genomics Platform"/>
            <consortium name="The Broad Institute Genome Sequencing Center for Infectious Disease"/>
            <person name="Wu L."/>
            <person name="Ma J."/>
        </authorList>
    </citation>
    <scope>NUCLEOTIDE SEQUENCE [LARGE SCALE GENOMIC DNA]</scope>
    <source>
        <strain evidence="3">JCM 16374</strain>
    </source>
</reference>
<proteinExistence type="predicted"/>
<keyword evidence="3" id="KW-1185">Reference proteome</keyword>
<feature type="region of interest" description="Disordered" evidence="1">
    <location>
        <begin position="372"/>
        <end position="451"/>
    </location>
</feature>
<comment type="caution">
    <text evidence="2">The sequence shown here is derived from an EMBL/GenBank/DDBJ whole genome shotgun (WGS) entry which is preliminary data.</text>
</comment>
<sequence length="662" mass="70232">MTPYRLSGAVMTHPKRRAAAERLARSAPPGALHVVMDPDPAGKPSVLRTALCAWEAIEDGATHQLVVQDDMILSDTFFERARLAIAEMPHAALALFALWDSRNGAAVRFGALAGARWVGAVNEYFPCVAIILPREVASGFAAFGRRHLDSWPDDILMNRYLRANGIPAYVSVPSLAEHEDHGSISGNAFRGPRRSVCFVPRDVPGREGARLTDLRVLPFFKQGVAQCAVRLDDPGDGAAPRTARGADRWLHLDCEHYLEGVGVRLERHQSAIVRMAEVTTPEAAEGAWLTAFTMGFVQRRDGLRCDPVTAGTDDPARPGPPGDADAATGDMAPDPAVLAEALATVGPGGISYAQSEDRIAEQREELTRITLAGLAAGQEAGERTRRARRAPRNAPPVPHRGDRPAAEPHLPAPQSTAPELPAPHRPAADGAAAGRARDERSEPPRVDVLGADTPLGEHLVRGLADAGHPVTTLAHRPPGHPAHALLDLTGLTGPPAGPPAFGSTPVLTLQLPTHTQALTLHVGDLYGPGCPHDSRIGRLVWDALRSQPLTLDDPAGTLRPLHTRDLVGALSALLGAAPPEPVFGLAGAMVTTAELAEVVRTAVRPVPLAPLVPAGSAPRPVPEGAAWPPPPPGWKPITELPYGLHTHAQWLAYEGIHFVLEV</sequence>
<feature type="compositionally biased region" description="Basic and acidic residues" evidence="1">
    <location>
        <begin position="435"/>
        <end position="445"/>
    </location>
</feature>
<organism evidence="2 3">
    <name type="scientific">Streptomyces lunalinharesii</name>
    <dbReference type="NCBI Taxonomy" id="333384"/>
    <lineage>
        <taxon>Bacteria</taxon>
        <taxon>Bacillati</taxon>
        <taxon>Actinomycetota</taxon>
        <taxon>Actinomycetes</taxon>
        <taxon>Kitasatosporales</taxon>
        <taxon>Streptomycetaceae</taxon>
        <taxon>Streptomyces</taxon>
    </lineage>
</organism>
<dbReference type="InterPro" id="IPR036291">
    <property type="entry name" value="NAD(P)-bd_dom_sf"/>
</dbReference>